<keyword evidence="5" id="KW-1185">Reference proteome</keyword>
<feature type="domain" description="DNA helicase Pif1-like 2B" evidence="3">
    <location>
        <begin position="213"/>
        <end position="259"/>
    </location>
</feature>
<accession>A0AAF1BFX4</accession>
<keyword evidence="1" id="KW-0547">Nucleotide-binding</keyword>
<evidence type="ECO:0000256" key="1">
    <source>
        <dbReference type="RuleBase" id="RU363044"/>
    </source>
</evidence>
<dbReference type="Pfam" id="PF21530">
    <property type="entry name" value="Pif1_2B_dom"/>
    <property type="match status" value="1"/>
</dbReference>
<evidence type="ECO:0000259" key="3">
    <source>
        <dbReference type="Pfam" id="PF21530"/>
    </source>
</evidence>
<reference evidence="4" key="2">
    <citation type="submission" date="2022-03" db="EMBL/GenBank/DDBJ databases">
        <title>Draft title - Genomic analysis of global carrot germplasm unveils the trajectory of domestication and the origin of high carotenoid orange carrot.</title>
        <authorList>
            <person name="Iorizzo M."/>
            <person name="Ellison S."/>
            <person name="Senalik D."/>
            <person name="Macko-Podgorni A."/>
            <person name="Grzebelus D."/>
            <person name="Bostan H."/>
            <person name="Rolling W."/>
            <person name="Curaba J."/>
            <person name="Simon P."/>
        </authorList>
    </citation>
    <scope>NUCLEOTIDE SEQUENCE</scope>
    <source>
        <tissue evidence="4">Leaf</tissue>
    </source>
</reference>
<evidence type="ECO:0000313" key="4">
    <source>
        <dbReference type="EMBL" id="WOH15412.1"/>
    </source>
</evidence>
<dbReference type="GO" id="GO:0006310">
    <property type="term" value="P:DNA recombination"/>
    <property type="evidence" value="ECO:0007669"/>
    <property type="project" value="UniProtKB-KW"/>
</dbReference>
<keyword evidence="1" id="KW-0378">Hydrolase</keyword>
<dbReference type="PANTHER" id="PTHR10492">
    <property type="match status" value="1"/>
</dbReference>
<dbReference type="PANTHER" id="PTHR10492:SF93">
    <property type="entry name" value="ATP-DEPENDENT DNA HELICASE"/>
    <property type="match status" value="1"/>
</dbReference>
<dbReference type="GO" id="GO:0043139">
    <property type="term" value="F:5'-3' DNA helicase activity"/>
    <property type="evidence" value="ECO:0007669"/>
    <property type="project" value="UniProtKB-EC"/>
</dbReference>
<evidence type="ECO:0000259" key="2">
    <source>
        <dbReference type="Pfam" id="PF05970"/>
    </source>
</evidence>
<keyword evidence="1" id="KW-0233">DNA recombination</keyword>
<dbReference type="Pfam" id="PF05970">
    <property type="entry name" value="PIF1"/>
    <property type="match status" value="1"/>
</dbReference>
<dbReference type="InterPro" id="IPR049163">
    <property type="entry name" value="Pif1-like_2B_dom"/>
</dbReference>
<dbReference type="AlphaFoldDB" id="A0AAF1BFX4"/>
<dbReference type="InterPro" id="IPR027417">
    <property type="entry name" value="P-loop_NTPase"/>
</dbReference>
<keyword evidence="1" id="KW-0067">ATP-binding</keyword>
<keyword evidence="1" id="KW-0234">DNA repair</keyword>
<comment type="catalytic activity">
    <reaction evidence="1">
        <text>ATP + H2O = ADP + phosphate + H(+)</text>
        <dbReference type="Rhea" id="RHEA:13065"/>
        <dbReference type="ChEBI" id="CHEBI:15377"/>
        <dbReference type="ChEBI" id="CHEBI:15378"/>
        <dbReference type="ChEBI" id="CHEBI:30616"/>
        <dbReference type="ChEBI" id="CHEBI:43474"/>
        <dbReference type="ChEBI" id="CHEBI:456216"/>
        <dbReference type="EC" id="5.6.2.3"/>
    </reaction>
</comment>
<evidence type="ECO:0000313" key="5">
    <source>
        <dbReference type="Proteomes" id="UP000077755"/>
    </source>
</evidence>
<dbReference type="InterPro" id="IPR010285">
    <property type="entry name" value="DNA_helicase_pif1-like_DEAD"/>
</dbReference>
<keyword evidence="1" id="KW-0347">Helicase</keyword>
<sequence>MQHRFAFECLDRSLRDIMKSSDPARAALPFGGITVVLGGDFRQILPVIPHGDRAEILGACITRSRLWNICKIFILKRNMRLNKGTSQSEIDEVNEFAKWVLEVGDGNLEGGEEAEKSFKEDGIQVPMKFCDLENDNSVENMIRSIYPDFVENSSNAKYLSDRAILTPTNQTVGHLNSLIVDMIPGDAVTYYSVDNAEEFAGTEDDLQSAFPIEYLNSLSIPGMPAHDLKLKVGVVVMLMRNLNQTLGLCNGTRMIVTKFGLFLPKPVFTHGQFYVAISRVTSPGGLKIFIDDDPISKVLRNAIGNCFEIIHYQILPS</sequence>
<feature type="domain" description="DNA helicase Pif1-like DEAD-box helicase" evidence="2">
    <location>
        <begin position="1"/>
        <end position="109"/>
    </location>
</feature>
<comment type="similarity">
    <text evidence="1">Belongs to the helicase family.</text>
</comment>
<keyword evidence="1" id="KW-0227">DNA damage</keyword>
<proteinExistence type="inferred from homology"/>
<gene>
    <name evidence="4" type="ORF">DCAR_0934951</name>
</gene>
<organism evidence="4 5">
    <name type="scientific">Daucus carota subsp. sativus</name>
    <name type="common">Carrot</name>
    <dbReference type="NCBI Taxonomy" id="79200"/>
    <lineage>
        <taxon>Eukaryota</taxon>
        <taxon>Viridiplantae</taxon>
        <taxon>Streptophyta</taxon>
        <taxon>Embryophyta</taxon>
        <taxon>Tracheophyta</taxon>
        <taxon>Spermatophyta</taxon>
        <taxon>Magnoliopsida</taxon>
        <taxon>eudicotyledons</taxon>
        <taxon>Gunneridae</taxon>
        <taxon>Pentapetalae</taxon>
        <taxon>asterids</taxon>
        <taxon>campanulids</taxon>
        <taxon>Apiales</taxon>
        <taxon>Apiaceae</taxon>
        <taxon>Apioideae</taxon>
        <taxon>Scandiceae</taxon>
        <taxon>Daucinae</taxon>
        <taxon>Daucus</taxon>
        <taxon>Daucus sect. Daucus</taxon>
    </lineage>
</organism>
<dbReference type="GO" id="GO:0005524">
    <property type="term" value="F:ATP binding"/>
    <property type="evidence" value="ECO:0007669"/>
    <property type="project" value="UniProtKB-KW"/>
</dbReference>
<dbReference type="EMBL" id="CP093351">
    <property type="protein sequence ID" value="WOH15412.1"/>
    <property type="molecule type" value="Genomic_DNA"/>
</dbReference>
<dbReference type="GO" id="GO:0000723">
    <property type="term" value="P:telomere maintenance"/>
    <property type="evidence" value="ECO:0007669"/>
    <property type="project" value="InterPro"/>
</dbReference>
<protein>
    <recommendedName>
        <fullName evidence="1">ATP-dependent DNA helicase</fullName>
        <ecNumber evidence="1">5.6.2.3</ecNumber>
    </recommendedName>
</protein>
<comment type="cofactor">
    <cofactor evidence="1">
        <name>Mg(2+)</name>
        <dbReference type="ChEBI" id="CHEBI:18420"/>
    </cofactor>
</comment>
<reference evidence="4" key="1">
    <citation type="journal article" date="2016" name="Nat. Genet.">
        <title>A high-quality carrot genome assembly provides new insights into carotenoid accumulation and asterid genome evolution.</title>
        <authorList>
            <person name="Iorizzo M."/>
            <person name="Ellison S."/>
            <person name="Senalik D."/>
            <person name="Zeng P."/>
            <person name="Satapoomin P."/>
            <person name="Huang J."/>
            <person name="Bowman M."/>
            <person name="Iovene M."/>
            <person name="Sanseverino W."/>
            <person name="Cavagnaro P."/>
            <person name="Yildiz M."/>
            <person name="Macko-Podgorni A."/>
            <person name="Moranska E."/>
            <person name="Grzebelus E."/>
            <person name="Grzebelus D."/>
            <person name="Ashrafi H."/>
            <person name="Zheng Z."/>
            <person name="Cheng S."/>
            <person name="Spooner D."/>
            <person name="Van Deynze A."/>
            <person name="Simon P."/>
        </authorList>
    </citation>
    <scope>NUCLEOTIDE SEQUENCE</scope>
    <source>
        <tissue evidence="4">Leaf</tissue>
    </source>
</reference>
<dbReference type="SUPFAM" id="SSF52540">
    <property type="entry name" value="P-loop containing nucleoside triphosphate hydrolases"/>
    <property type="match status" value="1"/>
</dbReference>
<dbReference type="GO" id="GO:0006281">
    <property type="term" value="P:DNA repair"/>
    <property type="evidence" value="ECO:0007669"/>
    <property type="project" value="UniProtKB-KW"/>
</dbReference>
<dbReference type="Proteomes" id="UP000077755">
    <property type="component" value="Chromosome 9"/>
</dbReference>
<dbReference type="GO" id="GO:0016787">
    <property type="term" value="F:hydrolase activity"/>
    <property type="evidence" value="ECO:0007669"/>
    <property type="project" value="UniProtKB-KW"/>
</dbReference>
<name>A0AAF1BFX4_DAUCS</name>
<dbReference type="EC" id="5.6.2.3" evidence="1"/>